<protein>
    <submittedName>
        <fullName evidence="1">Uncharacterized protein</fullName>
    </submittedName>
</protein>
<keyword evidence="2" id="KW-1185">Reference proteome</keyword>
<gene>
    <name evidence="1" type="ORF">cyc_08853</name>
</gene>
<sequence length="244" mass="26913">MARALLPQRRSCTFAVASLHRLQEGLFVFQTKEEAASPMRGIHQREDSVSVHKQLHSKVLMKALSEMAIVAWRFASGVRGLQLQALKDAFFGSVFGGDGRADDILALFFPCSTAGDFWVEAAEEQRGGGIYERNREKIDEGLLFRQWMALPSKALTRSGWDAKHMCLGICLGKVLDDGNIRLAVLQQNHVSMQLEWLSENAARGLPRRGILTAAHARYASKLADIAPSEQRSANLAVLGSVARP</sequence>
<dbReference type="EMBL" id="JROU02001732">
    <property type="protein sequence ID" value="OEH75388.1"/>
    <property type="molecule type" value="Genomic_DNA"/>
</dbReference>
<dbReference type="VEuPathDB" id="ToxoDB:cyc_08853"/>
<dbReference type="AlphaFoldDB" id="A0A1D3CW02"/>
<reference evidence="1 2" key="1">
    <citation type="journal article" date="2016" name="BMC Genomics">
        <title>Comparative genomics reveals Cyclospora cayetanensis possesses coccidia-like metabolism and invasion components but unique surface antigens.</title>
        <authorList>
            <person name="Liu S."/>
            <person name="Wang L."/>
            <person name="Zheng H."/>
            <person name="Xu Z."/>
            <person name="Roellig D.M."/>
            <person name="Li N."/>
            <person name="Frace M.A."/>
            <person name="Tang K."/>
            <person name="Arrowood M.J."/>
            <person name="Moss D.M."/>
            <person name="Zhang L."/>
            <person name="Feng Y."/>
            <person name="Xiao L."/>
        </authorList>
    </citation>
    <scope>NUCLEOTIDE SEQUENCE [LARGE SCALE GENOMIC DNA]</scope>
    <source>
        <strain evidence="1 2">CHN_HEN01</strain>
    </source>
</reference>
<dbReference type="InParanoid" id="A0A1D3CW02"/>
<proteinExistence type="predicted"/>
<dbReference type="Proteomes" id="UP000095192">
    <property type="component" value="Unassembled WGS sequence"/>
</dbReference>
<accession>A0A1D3CW02</accession>
<comment type="caution">
    <text evidence="1">The sequence shown here is derived from an EMBL/GenBank/DDBJ whole genome shotgun (WGS) entry which is preliminary data.</text>
</comment>
<evidence type="ECO:0000313" key="1">
    <source>
        <dbReference type="EMBL" id="OEH75388.1"/>
    </source>
</evidence>
<organism evidence="1 2">
    <name type="scientific">Cyclospora cayetanensis</name>
    <dbReference type="NCBI Taxonomy" id="88456"/>
    <lineage>
        <taxon>Eukaryota</taxon>
        <taxon>Sar</taxon>
        <taxon>Alveolata</taxon>
        <taxon>Apicomplexa</taxon>
        <taxon>Conoidasida</taxon>
        <taxon>Coccidia</taxon>
        <taxon>Eucoccidiorida</taxon>
        <taxon>Eimeriorina</taxon>
        <taxon>Eimeriidae</taxon>
        <taxon>Cyclospora</taxon>
    </lineage>
</organism>
<evidence type="ECO:0000313" key="2">
    <source>
        <dbReference type="Proteomes" id="UP000095192"/>
    </source>
</evidence>
<name>A0A1D3CW02_9EIME</name>